<organism evidence="1 2">
    <name type="scientific">Pseudomonas syringae pv. atrofaciens</name>
    <dbReference type="NCBI Taxonomy" id="192087"/>
    <lineage>
        <taxon>Bacteria</taxon>
        <taxon>Pseudomonadati</taxon>
        <taxon>Pseudomonadota</taxon>
        <taxon>Gammaproteobacteria</taxon>
        <taxon>Pseudomonadales</taxon>
        <taxon>Pseudomonadaceae</taxon>
        <taxon>Pseudomonas</taxon>
        <taxon>Pseudomonas syringae</taxon>
    </lineage>
</organism>
<name>A0AAD0MXT7_PSESX</name>
<dbReference type="Proteomes" id="UP000240475">
    <property type="component" value="Chromosome"/>
</dbReference>
<evidence type="ECO:0000313" key="1">
    <source>
        <dbReference type="EMBL" id="AVX26345.1"/>
    </source>
</evidence>
<sequence>MIIIKVRYEQYVNFNSVQEVGFHHTVCAASIMGNSTVIDDNKLLSGTNFMMFREKSTLTYRVKVPLYTYHLMSSLT</sequence>
<accession>A0AAD0MXT7</accession>
<evidence type="ECO:0000313" key="2">
    <source>
        <dbReference type="Proteomes" id="UP000240475"/>
    </source>
</evidence>
<proteinExistence type="predicted"/>
<protein>
    <submittedName>
        <fullName evidence="1">Uncharacterized protein</fullName>
    </submittedName>
</protein>
<gene>
    <name evidence="1" type="ORF">DA456_24760</name>
</gene>
<dbReference type="EMBL" id="CP028490">
    <property type="protein sequence ID" value="AVX26345.1"/>
    <property type="molecule type" value="Genomic_DNA"/>
</dbReference>
<reference evidence="1 2" key="1">
    <citation type="submission" date="2018-04" db="EMBL/GenBank/DDBJ databases">
        <authorList>
            <person name="Cha J.-S."/>
        </authorList>
    </citation>
    <scope>NUCLEOTIDE SEQUENCE [LARGE SCALE GENOMIC DNA]</scope>
    <source>
        <strain evidence="1 2">LMG5095</strain>
    </source>
</reference>
<dbReference type="AlphaFoldDB" id="A0AAD0MXT7"/>